<keyword evidence="4" id="KW-1185">Reference proteome</keyword>
<name>A0ABT5CAX1_9BACT</name>
<feature type="region of interest" description="Disordered" evidence="1">
    <location>
        <begin position="43"/>
        <end position="134"/>
    </location>
</feature>
<sequence>MTRPSLRGPLGSVICDVCGRDNAGDLTFCQDCGRRLKAREARVVPPTPPSGLPQVSLPALPAPAQAETPPPANDARAVARPPGPRGAPGRLRPEAPVFSFSPLNSARTEPAMPAAHGRAEGASRPAREGAATPAAGALDSAIQMVPALQAPKVTERGDAPAPPATPSITDAILGLSCPNCSGENPPGYRFCVTCGAPLNRKDGGAAAGAPQPVSQVSKRARGERGEPGAALSPGAPYMAPPPHEEIGTTARGLDDVTHVTHVTHVTPRHATPAEAAPPAARDERSGAGDAQQRGGAPARPPPPPLPPVALPPARLPPPAASGSSADKIVGSPVVDIASSQRAPVPPVECARCRGQCLAGTRFCKYCGAPLEGERPASERPARPATDRPQPAPALAPDARRDPHRPPHAAEPAGPLSTETGSAPPPSQQPLAPLRASLSARPPAWVPADTQPTRADTQPTRAPEGKLIVIVEDGTEGKSFPLAGPQIDIGRTEGEILLEDDQYVSPRHARIIPQEGSWVLRDLGSVNRIYLRIRKTHALRDGDLLLLGLEVLQFQTVNDGERGLGHAIQHGTLLFGSPAIHRRARLCQRTVEGVMRDVYHLYRDETVIGRETGDIVFTADPFLSRRHAAIRRNPATGEFTLSDLDSSNGTYVAIREDVSLLDRDFVRIGQHLFRVDLTR</sequence>
<feature type="compositionally biased region" description="Basic and acidic residues" evidence="1">
    <location>
        <begin position="371"/>
        <end position="385"/>
    </location>
</feature>
<reference evidence="3 4" key="1">
    <citation type="submission" date="2023-01" db="EMBL/GenBank/DDBJ databases">
        <title>Minimal conservation of predation-associated metabolite biosynthetic gene clusters underscores biosynthetic potential of Myxococcota including descriptions for ten novel species: Archangium lansinium sp. nov., Myxococcus landrumus sp. nov., Nannocystis bai.</title>
        <authorList>
            <person name="Ahearne A."/>
            <person name="Stevens C."/>
            <person name="Dowd S."/>
        </authorList>
    </citation>
    <scope>NUCLEOTIDE SEQUENCE [LARGE SCALE GENOMIC DNA]</scope>
    <source>
        <strain evidence="3 4">WIWO2</strain>
    </source>
</reference>
<dbReference type="SMART" id="SM00240">
    <property type="entry name" value="FHA"/>
    <property type="match status" value="2"/>
</dbReference>
<feature type="compositionally biased region" description="Low complexity" evidence="1">
    <location>
        <begin position="386"/>
        <end position="396"/>
    </location>
</feature>
<evidence type="ECO:0000259" key="2">
    <source>
        <dbReference type="PROSITE" id="PS50006"/>
    </source>
</evidence>
<dbReference type="Proteomes" id="UP001217485">
    <property type="component" value="Unassembled WGS sequence"/>
</dbReference>
<feature type="region of interest" description="Disordered" evidence="1">
    <location>
        <begin position="264"/>
        <end position="327"/>
    </location>
</feature>
<feature type="domain" description="FHA" evidence="2">
    <location>
        <begin position="605"/>
        <end position="651"/>
    </location>
</feature>
<feature type="compositionally biased region" description="Low complexity" evidence="1">
    <location>
        <begin position="58"/>
        <end position="67"/>
    </location>
</feature>
<protein>
    <submittedName>
        <fullName evidence="3">FHA domain-containing protein</fullName>
    </submittedName>
</protein>
<dbReference type="InterPro" id="IPR000253">
    <property type="entry name" value="FHA_dom"/>
</dbReference>
<gene>
    <name evidence="3" type="ORF">POL72_38020</name>
</gene>
<organism evidence="3 4">
    <name type="scientific">Sorangium atrum</name>
    <dbReference type="NCBI Taxonomy" id="2995308"/>
    <lineage>
        <taxon>Bacteria</taxon>
        <taxon>Pseudomonadati</taxon>
        <taxon>Myxococcota</taxon>
        <taxon>Polyangia</taxon>
        <taxon>Polyangiales</taxon>
        <taxon>Polyangiaceae</taxon>
        <taxon>Sorangium</taxon>
    </lineage>
</organism>
<evidence type="ECO:0000256" key="1">
    <source>
        <dbReference type="SAM" id="MobiDB-lite"/>
    </source>
</evidence>
<dbReference type="InterPro" id="IPR008984">
    <property type="entry name" value="SMAD_FHA_dom_sf"/>
</dbReference>
<feature type="compositionally biased region" description="Low complexity" evidence="1">
    <location>
        <begin position="264"/>
        <end position="279"/>
    </location>
</feature>
<dbReference type="RefSeq" id="WP_272101723.1">
    <property type="nucleotide sequence ID" value="NZ_JAQNDK010000004.1"/>
</dbReference>
<feature type="region of interest" description="Disordered" evidence="1">
    <location>
        <begin position="203"/>
        <end position="248"/>
    </location>
</feature>
<dbReference type="CDD" id="cd00060">
    <property type="entry name" value="FHA"/>
    <property type="match status" value="2"/>
</dbReference>
<dbReference type="Gene3D" id="2.60.200.20">
    <property type="match status" value="2"/>
</dbReference>
<feature type="compositionally biased region" description="Pro residues" evidence="1">
    <location>
        <begin position="298"/>
        <end position="319"/>
    </location>
</feature>
<evidence type="ECO:0000313" key="3">
    <source>
        <dbReference type="EMBL" id="MDC0683589.1"/>
    </source>
</evidence>
<feature type="compositionally biased region" description="Basic and acidic residues" evidence="1">
    <location>
        <begin position="117"/>
        <end position="127"/>
    </location>
</feature>
<dbReference type="PROSITE" id="PS50006">
    <property type="entry name" value="FHA_DOMAIN"/>
    <property type="match status" value="2"/>
</dbReference>
<accession>A0ABT5CAX1</accession>
<feature type="region of interest" description="Disordered" evidence="1">
    <location>
        <begin position="371"/>
        <end position="432"/>
    </location>
</feature>
<feature type="domain" description="FHA" evidence="2">
    <location>
        <begin position="486"/>
        <end position="535"/>
    </location>
</feature>
<comment type="caution">
    <text evidence="3">The sequence shown here is derived from an EMBL/GenBank/DDBJ whole genome shotgun (WGS) entry which is preliminary data.</text>
</comment>
<evidence type="ECO:0000313" key="4">
    <source>
        <dbReference type="Proteomes" id="UP001217485"/>
    </source>
</evidence>
<proteinExistence type="predicted"/>
<dbReference type="EMBL" id="JAQNDK010000004">
    <property type="protein sequence ID" value="MDC0683589.1"/>
    <property type="molecule type" value="Genomic_DNA"/>
</dbReference>
<feature type="compositionally biased region" description="Low complexity" evidence="1">
    <location>
        <begin position="87"/>
        <end position="96"/>
    </location>
</feature>
<dbReference type="SUPFAM" id="SSF49879">
    <property type="entry name" value="SMAD/FHA domain"/>
    <property type="match status" value="2"/>
</dbReference>
<dbReference type="Pfam" id="PF00498">
    <property type="entry name" value="FHA"/>
    <property type="match status" value="2"/>
</dbReference>
<dbReference type="InterPro" id="IPR050923">
    <property type="entry name" value="Cell_Proc_Reg/RNA_Proc"/>
</dbReference>
<dbReference type="PANTHER" id="PTHR23308">
    <property type="entry name" value="NUCLEAR INHIBITOR OF PROTEIN PHOSPHATASE-1"/>
    <property type="match status" value="1"/>
</dbReference>